<dbReference type="AlphaFoldDB" id="A0A8J2WVR7"/>
<accession>A0A8J2WVR7</accession>
<evidence type="ECO:0000313" key="2">
    <source>
        <dbReference type="Proteomes" id="UP000789595"/>
    </source>
</evidence>
<keyword evidence="2" id="KW-1185">Reference proteome</keyword>
<sequence length="118" mass="13591">MAIQQLCRSWIARRVAAKLLIQATGRMFLAKCKLAFKKLEIQSILQIQCAYRCMRAYRVLDERRCVLPHAIMVSSEHSAAFSADKTLDGRRDTFWCSRTGATKKQWIVYDMRESACIG</sequence>
<dbReference type="InterPro" id="IPR008979">
    <property type="entry name" value="Galactose-bd-like_sf"/>
</dbReference>
<dbReference type="EMBL" id="CAKKNE010000002">
    <property type="protein sequence ID" value="CAH0369279.1"/>
    <property type="molecule type" value="Genomic_DNA"/>
</dbReference>
<organism evidence="1 2">
    <name type="scientific">Pelagomonas calceolata</name>
    <dbReference type="NCBI Taxonomy" id="35677"/>
    <lineage>
        <taxon>Eukaryota</taxon>
        <taxon>Sar</taxon>
        <taxon>Stramenopiles</taxon>
        <taxon>Ochrophyta</taxon>
        <taxon>Pelagophyceae</taxon>
        <taxon>Pelagomonadales</taxon>
        <taxon>Pelagomonadaceae</taxon>
        <taxon>Pelagomonas</taxon>
    </lineage>
</organism>
<dbReference type="Gene3D" id="2.60.120.260">
    <property type="entry name" value="Galactose-binding domain-like"/>
    <property type="match status" value="1"/>
</dbReference>
<comment type="caution">
    <text evidence="1">The sequence shown here is derived from an EMBL/GenBank/DDBJ whole genome shotgun (WGS) entry which is preliminary data.</text>
</comment>
<reference evidence="1" key="1">
    <citation type="submission" date="2021-11" db="EMBL/GenBank/DDBJ databases">
        <authorList>
            <consortium name="Genoscope - CEA"/>
            <person name="William W."/>
        </authorList>
    </citation>
    <scope>NUCLEOTIDE SEQUENCE</scope>
</reference>
<evidence type="ECO:0000313" key="1">
    <source>
        <dbReference type="EMBL" id="CAH0369279.1"/>
    </source>
</evidence>
<name>A0A8J2WVR7_9STRA</name>
<dbReference type="Proteomes" id="UP000789595">
    <property type="component" value="Unassembled WGS sequence"/>
</dbReference>
<proteinExistence type="predicted"/>
<evidence type="ECO:0008006" key="3">
    <source>
        <dbReference type="Google" id="ProtNLM"/>
    </source>
</evidence>
<dbReference type="SUPFAM" id="SSF49785">
    <property type="entry name" value="Galactose-binding domain-like"/>
    <property type="match status" value="1"/>
</dbReference>
<protein>
    <recommendedName>
        <fullName evidence="3">F5/8 type C domain-containing protein</fullName>
    </recommendedName>
</protein>
<feature type="non-terminal residue" evidence="1">
    <location>
        <position position="118"/>
    </location>
</feature>
<gene>
    <name evidence="1" type="ORF">PECAL_2P23990</name>
</gene>